<gene>
    <name evidence="2" type="ORF">PG996_010866</name>
</gene>
<feature type="region of interest" description="Disordered" evidence="1">
    <location>
        <begin position="118"/>
        <end position="142"/>
    </location>
</feature>
<dbReference type="EMBL" id="JAQQWM010000006">
    <property type="protein sequence ID" value="KAK8060936.1"/>
    <property type="molecule type" value="Genomic_DNA"/>
</dbReference>
<protein>
    <submittedName>
        <fullName evidence="2">Uncharacterized protein</fullName>
    </submittedName>
</protein>
<evidence type="ECO:0000256" key="1">
    <source>
        <dbReference type="SAM" id="MobiDB-lite"/>
    </source>
</evidence>
<sequence length="142" mass="15323">MSSNMEGNQYTYLSKEELDELLMDDPFGLNALTVSLLAGQGEQGEATQADAAAALASAPEPLPDLGPARDGLLAQVARLEARVLSVPAESPERAAIVEDARAVLEHLRDRLSDEIDALQPQVRRIKKEESDSPKQGKFSSPR</sequence>
<reference evidence="2 3" key="1">
    <citation type="submission" date="2023-01" db="EMBL/GenBank/DDBJ databases">
        <title>Analysis of 21 Apiospora genomes using comparative genomics revels a genus with tremendous synthesis potential of carbohydrate active enzymes and secondary metabolites.</title>
        <authorList>
            <person name="Sorensen T."/>
        </authorList>
    </citation>
    <scope>NUCLEOTIDE SEQUENCE [LARGE SCALE GENOMIC DNA]</scope>
    <source>
        <strain evidence="2 3">CBS 83171</strain>
    </source>
</reference>
<dbReference type="Proteomes" id="UP001446871">
    <property type="component" value="Unassembled WGS sequence"/>
</dbReference>
<evidence type="ECO:0000313" key="2">
    <source>
        <dbReference type="EMBL" id="KAK8060936.1"/>
    </source>
</evidence>
<accession>A0ABR1US88</accession>
<comment type="caution">
    <text evidence="2">The sequence shown here is derived from an EMBL/GenBank/DDBJ whole genome shotgun (WGS) entry which is preliminary data.</text>
</comment>
<keyword evidence="3" id="KW-1185">Reference proteome</keyword>
<organism evidence="2 3">
    <name type="scientific">Apiospora saccharicola</name>
    <dbReference type="NCBI Taxonomy" id="335842"/>
    <lineage>
        <taxon>Eukaryota</taxon>
        <taxon>Fungi</taxon>
        <taxon>Dikarya</taxon>
        <taxon>Ascomycota</taxon>
        <taxon>Pezizomycotina</taxon>
        <taxon>Sordariomycetes</taxon>
        <taxon>Xylariomycetidae</taxon>
        <taxon>Amphisphaeriales</taxon>
        <taxon>Apiosporaceae</taxon>
        <taxon>Apiospora</taxon>
    </lineage>
</organism>
<name>A0ABR1US88_9PEZI</name>
<proteinExistence type="predicted"/>
<evidence type="ECO:0000313" key="3">
    <source>
        <dbReference type="Proteomes" id="UP001446871"/>
    </source>
</evidence>